<dbReference type="SUPFAM" id="SSF54909">
    <property type="entry name" value="Dimeric alpha+beta barrel"/>
    <property type="match status" value="1"/>
</dbReference>
<dbReference type="Gene3D" id="3.30.70.100">
    <property type="match status" value="1"/>
</dbReference>
<dbReference type="GO" id="GO:0004497">
    <property type="term" value="F:monooxygenase activity"/>
    <property type="evidence" value="ECO:0007669"/>
    <property type="project" value="UniProtKB-KW"/>
</dbReference>
<organism evidence="2 3">
    <name type="scientific">Stigmatella aurantiaca (strain DW4/3-1)</name>
    <dbReference type="NCBI Taxonomy" id="378806"/>
    <lineage>
        <taxon>Bacteria</taxon>
        <taxon>Pseudomonadati</taxon>
        <taxon>Myxococcota</taxon>
        <taxon>Myxococcia</taxon>
        <taxon>Myxococcales</taxon>
        <taxon>Cystobacterineae</taxon>
        <taxon>Archangiaceae</taxon>
        <taxon>Stigmatella</taxon>
    </lineage>
</organism>
<proteinExistence type="predicted"/>
<dbReference type="InterPro" id="IPR050744">
    <property type="entry name" value="AI-2_Isomerase_LsrG"/>
</dbReference>
<dbReference type="InterPro" id="IPR007138">
    <property type="entry name" value="ABM_dom"/>
</dbReference>
<keyword evidence="2" id="KW-0503">Monooxygenase</keyword>
<sequence>MVLPGSFRENEYLLGDLATPLLRGSHRIVQLTTDGIVSRRHGRLACAIDGIGTSGGGTMTDKVCVVVRLQTKSGREESLRHLMRSLKEKTLQEEGLLRYEPVQSQQDPTLFFLMEEWTSETVLNTHLARPHMERAFSELKTILAAPLEITYCRAVA</sequence>
<dbReference type="EMBL" id="AAMD01000005">
    <property type="protein sequence ID" value="EAU69550.1"/>
    <property type="molecule type" value="Genomic_DNA"/>
</dbReference>
<evidence type="ECO:0000313" key="2">
    <source>
        <dbReference type="EMBL" id="EAU69550.1"/>
    </source>
</evidence>
<dbReference type="Proteomes" id="UP000032702">
    <property type="component" value="Unassembled WGS sequence"/>
</dbReference>
<evidence type="ECO:0000259" key="1">
    <source>
        <dbReference type="PROSITE" id="PS51725"/>
    </source>
</evidence>
<protein>
    <submittedName>
        <fullName evidence="2">Antibiotic biosynthesis monooxygenase domain protein</fullName>
    </submittedName>
</protein>
<dbReference type="Pfam" id="PF03992">
    <property type="entry name" value="ABM"/>
    <property type="match status" value="1"/>
</dbReference>
<comment type="caution">
    <text evidence="2">The sequence shown here is derived from an EMBL/GenBank/DDBJ whole genome shotgun (WGS) entry which is preliminary data.</text>
</comment>
<dbReference type="PANTHER" id="PTHR33336">
    <property type="entry name" value="QUINOL MONOOXYGENASE YGIN-RELATED"/>
    <property type="match status" value="1"/>
</dbReference>
<keyword evidence="2" id="KW-0560">Oxidoreductase</keyword>
<reference evidence="2 3" key="1">
    <citation type="submission" date="2006-04" db="EMBL/GenBank/DDBJ databases">
        <authorList>
            <person name="Nierman W.C."/>
        </authorList>
    </citation>
    <scope>NUCLEOTIDE SEQUENCE [LARGE SCALE GENOMIC DNA]</scope>
    <source>
        <strain evidence="2 3">DW4/3-1</strain>
    </source>
</reference>
<dbReference type="AlphaFoldDB" id="Q09CS8"/>
<accession>Q09CS8</accession>
<dbReference type="PROSITE" id="PS51725">
    <property type="entry name" value="ABM"/>
    <property type="match status" value="1"/>
</dbReference>
<feature type="domain" description="ABM" evidence="1">
    <location>
        <begin position="63"/>
        <end position="151"/>
    </location>
</feature>
<dbReference type="PANTHER" id="PTHR33336:SF3">
    <property type="entry name" value="ABM DOMAIN-CONTAINING PROTEIN"/>
    <property type="match status" value="1"/>
</dbReference>
<dbReference type="OrthoDB" id="287932at2"/>
<evidence type="ECO:0000313" key="3">
    <source>
        <dbReference type="Proteomes" id="UP000032702"/>
    </source>
</evidence>
<name>Q09CS8_STIAD</name>
<dbReference type="InterPro" id="IPR011008">
    <property type="entry name" value="Dimeric_a/b-barrel"/>
</dbReference>
<gene>
    <name evidence="2" type="ORF">STIAU_2047</name>
</gene>